<dbReference type="SUPFAM" id="SSF53448">
    <property type="entry name" value="Nucleotide-diphospho-sugar transferases"/>
    <property type="match status" value="1"/>
</dbReference>
<gene>
    <name evidence="1" type="ORF">Pla100_47960</name>
</gene>
<reference evidence="1 2" key="1">
    <citation type="submission" date="2019-02" db="EMBL/GenBank/DDBJ databases">
        <title>Deep-cultivation of Planctomycetes and their phenomic and genomic characterization uncovers novel biology.</title>
        <authorList>
            <person name="Wiegand S."/>
            <person name="Jogler M."/>
            <person name="Boedeker C."/>
            <person name="Pinto D."/>
            <person name="Vollmers J."/>
            <person name="Rivas-Marin E."/>
            <person name="Kohn T."/>
            <person name="Peeters S.H."/>
            <person name="Heuer A."/>
            <person name="Rast P."/>
            <person name="Oberbeckmann S."/>
            <person name="Bunk B."/>
            <person name="Jeske O."/>
            <person name="Meyerdierks A."/>
            <person name="Storesund J.E."/>
            <person name="Kallscheuer N."/>
            <person name="Luecker S."/>
            <person name="Lage O.M."/>
            <person name="Pohl T."/>
            <person name="Merkel B.J."/>
            <person name="Hornburger P."/>
            <person name="Mueller R.-W."/>
            <person name="Bruemmer F."/>
            <person name="Labrenz M."/>
            <person name="Spormann A.M."/>
            <person name="Op Den Camp H."/>
            <person name="Overmann J."/>
            <person name="Amann R."/>
            <person name="Jetten M.S.M."/>
            <person name="Mascher T."/>
            <person name="Medema M.H."/>
            <person name="Devos D.P."/>
            <person name="Kaster A.-K."/>
            <person name="Ovreas L."/>
            <person name="Rohde M."/>
            <person name="Galperin M.Y."/>
            <person name="Jogler C."/>
        </authorList>
    </citation>
    <scope>NUCLEOTIDE SEQUENCE [LARGE SCALE GENOMIC DNA]</scope>
    <source>
        <strain evidence="1 2">Pla100</strain>
    </source>
</reference>
<keyword evidence="2" id="KW-1185">Reference proteome</keyword>
<dbReference type="Gene3D" id="3.90.550.10">
    <property type="entry name" value="Spore Coat Polysaccharide Biosynthesis Protein SpsA, Chain A"/>
    <property type="match status" value="1"/>
</dbReference>
<evidence type="ECO:0008006" key="3">
    <source>
        <dbReference type="Google" id="ProtNLM"/>
    </source>
</evidence>
<dbReference type="OrthoDB" id="252101at2"/>
<dbReference type="EMBL" id="SJPM01000012">
    <property type="protein sequence ID" value="TWT92259.1"/>
    <property type="molecule type" value="Genomic_DNA"/>
</dbReference>
<dbReference type="Proteomes" id="UP000316213">
    <property type="component" value="Unassembled WGS sequence"/>
</dbReference>
<evidence type="ECO:0000313" key="2">
    <source>
        <dbReference type="Proteomes" id="UP000316213"/>
    </source>
</evidence>
<dbReference type="RefSeq" id="WP_146580587.1">
    <property type="nucleotide sequence ID" value="NZ_SJPM01000012.1"/>
</dbReference>
<accession>A0A5C5ZY91</accession>
<dbReference type="AlphaFoldDB" id="A0A5C5ZY91"/>
<protein>
    <recommendedName>
        <fullName evidence="3">Glycosyl transferase family 2</fullName>
    </recommendedName>
</protein>
<comment type="caution">
    <text evidence="1">The sequence shown here is derived from an EMBL/GenBank/DDBJ whole genome shotgun (WGS) entry which is preliminary data.</text>
</comment>
<sequence length="318" mass="34156">MPKFPTIPRLTIVVPHFGETESFESSLVSVLQHRPDDCEVLVPHSGSYDDPFDLSDEVKFVDAGSPDLVQQIAAAANVARGRFVHVVADGHLATSSWTEPALAEFEYSEAGVVVPVVRVADDSKQIATSEVLHAGWSRTGASVCQLIASGATEVTPRQCLRVEGGFLSASFWRRDLLRSLSGAFLGEDIVEASLVYGLLCKRAKWRCVVSRESTLFASDLECAFAASDYETRVRCNQRRLQAIADGIGNGGGWSKSLGRFMTTCLGSGLRPAIGRAMAPLAVKAVGPLVQPTGVLRADEQAETLRIPVSGLAEQRRAA</sequence>
<name>A0A5C5ZY91_9BACT</name>
<evidence type="ECO:0000313" key="1">
    <source>
        <dbReference type="EMBL" id="TWT92259.1"/>
    </source>
</evidence>
<dbReference type="InterPro" id="IPR029044">
    <property type="entry name" value="Nucleotide-diphossugar_trans"/>
</dbReference>
<dbReference type="CDD" id="cd00761">
    <property type="entry name" value="Glyco_tranf_GTA_type"/>
    <property type="match status" value="1"/>
</dbReference>
<proteinExistence type="predicted"/>
<organism evidence="1 2">
    <name type="scientific">Neorhodopirellula pilleata</name>
    <dbReference type="NCBI Taxonomy" id="2714738"/>
    <lineage>
        <taxon>Bacteria</taxon>
        <taxon>Pseudomonadati</taxon>
        <taxon>Planctomycetota</taxon>
        <taxon>Planctomycetia</taxon>
        <taxon>Pirellulales</taxon>
        <taxon>Pirellulaceae</taxon>
        <taxon>Neorhodopirellula</taxon>
    </lineage>
</organism>